<keyword evidence="3" id="KW-1185">Reference proteome</keyword>
<evidence type="ECO:0000313" key="3">
    <source>
        <dbReference type="Proteomes" id="UP001597441"/>
    </source>
</evidence>
<sequence>MDKIYNKEKIVFYLSIATSLFLLFIYLNSTVFKMDFVLIGVFQEMLTIPSVLVQPILLFLSLRLYIRMQLKVKSFAFCTLIVSLITMFLAWGSLIKALWPLVF</sequence>
<organism evidence="2 3">
    <name type="scientific">Gelatiniphilus marinus</name>
    <dbReference type="NCBI Taxonomy" id="1759464"/>
    <lineage>
        <taxon>Bacteria</taxon>
        <taxon>Pseudomonadati</taxon>
        <taxon>Bacteroidota</taxon>
        <taxon>Flavobacteriia</taxon>
        <taxon>Flavobacteriales</taxon>
        <taxon>Flavobacteriaceae</taxon>
        <taxon>Gelatiniphilus</taxon>
    </lineage>
</organism>
<evidence type="ECO:0000256" key="1">
    <source>
        <dbReference type="SAM" id="Phobius"/>
    </source>
</evidence>
<reference evidence="3" key="1">
    <citation type="journal article" date="2019" name="Int. J. Syst. Evol. Microbiol.">
        <title>The Global Catalogue of Microorganisms (GCM) 10K type strain sequencing project: providing services to taxonomists for standard genome sequencing and annotation.</title>
        <authorList>
            <consortium name="The Broad Institute Genomics Platform"/>
            <consortium name="The Broad Institute Genome Sequencing Center for Infectious Disease"/>
            <person name="Wu L."/>
            <person name="Ma J."/>
        </authorList>
    </citation>
    <scope>NUCLEOTIDE SEQUENCE [LARGE SCALE GENOMIC DNA]</scope>
    <source>
        <strain evidence="3">KCTC 42903</strain>
    </source>
</reference>
<dbReference type="Proteomes" id="UP001597441">
    <property type="component" value="Unassembled WGS sequence"/>
</dbReference>
<gene>
    <name evidence="2" type="ORF">ACFSQS_07340</name>
</gene>
<accession>A0ABW5JTW0</accession>
<feature type="transmembrane region" description="Helical" evidence="1">
    <location>
        <begin position="47"/>
        <end position="66"/>
    </location>
</feature>
<protein>
    <submittedName>
        <fullName evidence="2">Uncharacterized protein</fullName>
    </submittedName>
</protein>
<evidence type="ECO:0000313" key="2">
    <source>
        <dbReference type="EMBL" id="MFD2534912.1"/>
    </source>
</evidence>
<feature type="transmembrane region" description="Helical" evidence="1">
    <location>
        <begin position="75"/>
        <end position="99"/>
    </location>
</feature>
<feature type="transmembrane region" description="Helical" evidence="1">
    <location>
        <begin position="10"/>
        <end position="27"/>
    </location>
</feature>
<keyword evidence="1" id="KW-0472">Membrane</keyword>
<keyword evidence="1" id="KW-0812">Transmembrane</keyword>
<comment type="caution">
    <text evidence="2">The sequence shown here is derived from an EMBL/GenBank/DDBJ whole genome shotgun (WGS) entry which is preliminary data.</text>
</comment>
<dbReference type="EMBL" id="JBHULK010000002">
    <property type="protein sequence ID" value="MFD2534912.1"/>
    <property type="molecule type" value="Genomic_DNA"/>
</dbReference>
<name>A0ABW5JTW0_9FLAO</name>
<proteinExistence type="predicted"/>
<keyword evidence="1" id="KW-1133">Transmembrane helix</keyword>
<dbReference type="RefSeq" id="WP_388016379.1">
    <property type="nucleotide sequence ID" value="NZ_JBHUDT010000002.1"/>
</dbReference>